<dbReference type="EMBL" id="JQ067093">
    <property type="protein sequence ID" value="ALH23512.1"/>
    <property type="molecule type" value="Genomic_DNA"/>
</dbReference>
<accession>A0A0S0MV27</accession>
<gene>
    <name evidence="2" type="ORF">PaMx74_33</name>
</gene>
<organism evidence="2 3">
    <name type="scientific">Pseudomonas phage PaMx74</name>
    <dbReference type="NCBI Taxonomy" id="1175663"/>
    <lineage>
        <taxon>Viruses</taxon>
        <taxon>Duplodnaviria</taxon>
        <taxon>Heunggongvirae</taxon>
        <taxon>Uroviricota</taxon>
        <taxon>Caudoviricetes</taxon>
        <taxon>Mesyanzhinovviridae</taxon>
        <taxon>Bradleyvirinae</taxon>
        <taxon>Cinvestavvirus</taxon>
        <taxon>Cinvestavvirus PaMx74</taxon>
        <taxon>Pamexvirus PaMx74</taxon>
    </lineage>
</organism>
<dbReference type="Proteomes" id="UP000203864">
    <property type="component" value="Segment"/>
</dbReference>
<dbReference type="Pfam" id="PF09931">
    <property type="entry name" value="Phage_phiJL001_Gp84_N"/>
    <property type="match status" value="1"/>
</dbReference>
<evidence type="ECO:0000259" key="1">
    <source>
        <dbReference type="Pfam" id="PF09356"/>
    </source>
</evidence>
<dbReference type="GeneID" id="26626439"/>
<dbReference type="Pfam" id="PF09356">
    <property type="entry name" value="Phage_BR0599"/>
    <property type="match status" value="1"/>
</dbReference>
<sequence length="270" mass="29965">MTYATYENSVQQGTPVELYEFVQGLSRWNYISGADQIVRLGQTYKPSPIKRDRVKQSTDIFKNGMKLTFPRDDEFASQFLGFAPEEITTVTILRGHWGDPDGEYVVYWKGRVLSAKATDSQVELECEPVYTSIRRPGLRAKFEYGCRHVLYARGCGVNRELYKHENTVLTLTGGLNVEVAGVAGIYADGWFTGGILVAPDNSSRFIVGHASGVVTLSRPLASLATGQTVKLYPGCDHLRTTCEAKFNNLDNFGGFPWIPSRNPFDGSSIV</sequence>
<feature type="domain" description="Bacteriophage phiJL001 Gp84 C-terminal" evidence="1">
    <location>
        <begin position="189"/>
        <end position="261"/>
    </location>
</feature>
<evidence type="ECO:0000313" key="3">
    <source>
        <dbReference type="Proteomes" id="UP000203864"/>
    </source>
</evidence>
<dbReference type="RefSeq" id="YP_009199472.1">
    <property type="nucleotide sequence ID" value="NC_028809.1"/>
</dbReference>
<dbReference type="NCBIfam" id="TIGR02218">
    <property type="entry name" value="phg_TIGR02218"/>
    <property type="match status" value="1"/>
</dbReference>
<protein>
    <submittedName>
        <fullName evidence="2">Putative virion structural protein</fullName>
    </submittedName>
</protein>
<proteinExistence type="predicted"/>
<dbReference type="KEGG" id="vg:26626439"/>
<dbReference type="InterPro" id="IPR018964">
    <property type="entry name" value="Phage_phiJL001_Gp84_C"/>
</dbReference>
<evidence type="ECO:0000313" key="2">
    <source>
        <dbReference type="EMBL" id="ALH23512.1"/>
    </source>
</evidence>
<dbReference type="InterPro" id="IPR011928">
    <property type="entry name" value="Phage_phiJL001_Gp84"/>
</dbReference>
<dbReference type="OrthoDB" id="5153at10239"/>
<keyword evidence="3" id="KW-1185">Reference proteome</keyword>
<reference evidence="2 3" key="1">
    <citation type="journal article" date="2012" name="Appl. Environ. Microbiol.">
        <title>High Diversity and Novel Species of Pseudomonas aeruginosa Bacteriophages.</title>
        <authorList>
            <person name="Sepulveda-Robles O."/>
            <person name="Kameyama L."/>
            <person name="Guarneros G."/>
        </authorList>
    </citation>
    <scope>NUCLEOTIDE SEQUENCE [LARGE SCALE GENOMIC DNA]</scope>
</reference>
<name>A0A0S0MV27_9CAUD</name>